<evidence type="ECO:0000313" key="1">
    <source>
        <dbReference type="EMBL" id="KPM09396.1"/>
    </source>
</evidence>
<name>A0A132AEI6_SARSC</name>
<sequence>MMMVMLITTITDYSIISPSFLVSD</sequence>
<protein>
    <submittedName>
        <fullName evidence="1">Uncharacterized protein</fullName>
    </submittedName>
</protein>
<dbReference type="AlphaFoldDB" id="A0A132AEI6"/>
<reference evidence="1 2" key="1">
    <citation type="journal article" date="2015" name="Parasit. Vectors">
        <title>Draft genome of the scabies mite.</title>
        <authorList>
            <person name="Rider S.D.Jr."/>
            <person name="Morgan M.S."/>
            <person name="Arlian L.G."/>
        </authorList>
    </citation>
    <scope>NUCLEOTIDE SEQUENCE [LARGE SCALE GENOMIC DNA]</scope>
    <source>
        <strain evidence="1">Arlian Lab</strain>
    </source>
</reference>
<evidence type="ECO:0000313" key="2">
    <source>
        <dbReference type="Proteomes" id="UP000616769"/>
    </source>
</evidence>
<proteinExistence type="predicted"/>
<feature type="non-terminal residue" evidence="1">
    <location>
        <position position="24"/>
    </location>
</feature>
<comment type="caution">
    <text evidence="1">The sequence shown here is derived from an EMBL/GenBank/DDBJ whole genome shotgun (WGS) entry which is preliminary data.</text>
</comment>
<dbReference type="VEuPathDB" id="VectorBase:SSCA007960"/>
<organism evidence="1 2">
    <name type="scientific">Sarcoptes scabiei</name>
    <name type="common">Itch mite</name>
    <name type="synonym">Acarus scabiei</name>
    <dbReference type="NCBI Taxonomy" id="52283"/>
    <lineage>
        <taxon>Eukaryota</taxon>
        <taxon>Metazoa</taxon>
        <taxon>Ecdysozoa</taxon>
        <taxon>Arthropoda</taxon>
        <taxon>Chelicerata</taxon>
        <taxon>Arachnida</taxon>
        <taxon>Acari</taxon>
        <taxon>Acariformes</taxon>
        <taxon>Sarcoptiformes</taxon>
        <taxon>Astigmata</taxon>
        <taxon>Psoroptidia</taxon>
        <taxon>Sarcoptoidea</taxon>
        <taxon>Sarcoptidae</taxon>
        <taxon>Sarcoptinae</taxon>
        <taxon>Sarcoptes</taxon>
    </lineage>
</organism>
<accession>A0A132AEI6</accession>
<dbReference type="Proteomes" id="UP000616769">
    <property type="component" value="Unassembled WGS sequence"/>
</dbReference>
<gene>
    <name evidence="1" type="ORF">QR98_0079300</name>
</gene>
<dbReference type="EMBL" id="JXLN01013490">
    <property type="protein sequence ID" value="KPM09396.1"/>
    <property type="molecule type" value="Genomic_DNA"/>
</dbReference>